<protein>
    <submittedName>
        <fullName evidence="3">Uncharacterized protein</fullName>
    </submittedName>
</protein>
<keyword evidence="4" id="KW-1185">Reference proteome</keyword>
<dbReference type="EMBL" id="JALLBG020000030">
    <property type="protein sequence ID" value="KAL3771152.1"/>
    <property type="molecule type" value="Genomic_DNA"/>
</dbReference>
<dbReference type="Proteomes" id="UP001530293">
    <property type="component" value="Unassembled WGS sequence"/>
</dbReference>
<evidence type="ECO:0000256" key="1">
    <source>
        <dbReference type="SAM" id="MobiDB-lite"/>
    </source>
</evidence>
<name>A0ABD3N5P3_9STRA</name>
<comment type="caution">
    <text evidence="3">The sequence shown here is derived from an EMBL/GenBank/DDBJ whole genome shotgun (WGS) entry which is preliminary data.</text>
</comment>
<dbReference type="AlphaFoldDB" id="A0ABD3N5P3"/>
<accession>A0ABD3N5P3</accession>
<feature type="compositionally biased region" description="Low complexity" evidence="1">
    <location>
        <begin position="335"/>
        <end position="369"/>
    </location>
</feature>
<keyword evidence="2" id="KW-0732">Signal</keyword>
<evidence type="ECO:0000256" key="2">
    <source>
        <dbReference type="SAM" id="SignalP"/>
    </source>
</evidence>
<evidence type="ECO:0000313" key="3">
    <source>
        <dbReference type="EMBL" id="KAL3771152.1"/>
    </source>
</evidence>
<sequence length="433" mass="46421">MMMRVCSPILLLLSLVVRKGQCQLSLATPFTGPNGDIYADGDKFAILTMNTPISIQRFDIHMANVTKPVAIWTKAGFPSWDDSTSWTKQWEGEVTGQGQGVPTSLPAISTPIQVSANTTLGLYISVKEYNTSYMYHSTGVAQQSIFVSDDNIQIAEGLSQGYIHMEYNQPTRWNGVVYYTVPGPTTSPTTLTTSAQAELSTGEMCLPIGEYEFTITDEEGDGICCDYGNGWYDIRVNGSTVHSGGAFGSSETETFGVCPNQPTLQPSESMSTLQPSLPAPSTFEPSSHAPTENPTTSLPPMAGNPATVGPETPTGSGGAEGTLTPTSAAPSIAITSRGPTPTPTITTSSLRPTTATVPTPGPTMTTSSLGPTIEVRRRRQVVPLRLQVRQRNKQSLKENRRPIHQRHEHQLTVQQLKAKNTISNANAIGTNTG</sequence>
<gene>
    <name evidence="3" type="ORF">ACHAWU_004775</name>
</gene>
<feature type="signal peptide" evidence="2">
    <location>
        <begin position="1"/>
        <end position="22"/>
    </location>
</feature>
<feature type="chain" id="PRO_5044744264" evidence="2">
    <location>
        <begin position="23"/>
        <end position="433"/>
    </location>
</feature>
<feature type="region of interest" description="Disordered" evidence="1">
    <location>
        <begin position="253"/>
        <end position="369"/>
    </location>
</feature>
<evidence type="ECO:0000313" key="4">
    <source>
        <dbReference type="Proteomes" id="UP001530293"/>
    </source>
</evidence>
<feature type="compositionally biased region" description="Polar residues" evidence="1">
    <location>
        <begin position="283"/>
        <end position="298"/>
    </location>
</feature>
<reference evidence="3 4" key="1">
    <citation type="submission" date="2024-10" db="EMBL/GenBank/DDBJ databases">
        <title>Updated reference genomes for cyclostephanoid diatoms.</title>
        <authorList>
            <person name="Roberts W.R."/>
            <person name="Alverson A.J."/>
        </authorList>
    </citation>
    <scope>NUCLEOTIDE SEQUENCE [LARGE SCALE GENOMIC DNA]</scope>
    <source>
        <strain evidence="3 4">AJA232-27</strain>
    </source>
</reference>
<proteinExistence type="predicted"/>
<feature type="compositionally biased region" description="Polar residues" evidence="1">
    <location>
        <begin position="260"/>
        <end position="275"/>
    </location>
</feature>
<organism evidence="3 4">
    <name type="scientific">Discostella pseudostelligera</name>
    <dbReference type="NCBI Taxonomy" id="259834"/>
    <lineage>
        <taxon>Eukaryota</taxon>
        <taxon>Sar</taxon>
        <taxon>Stramenopiles</taxon>
        <taxon>Ochrophyta</taxon>
        <taxon>Bacillariophyta</taxon>
        <taxon>Coscinodiscophyceae</taxon>
        <taxon>Thalassiosirophycidae</taxon>
        <taxon>Stephanodiscales</taxon>
        <taxon>Stephanodiscaceae</taxon>
        <taxon>Discostella</taxon>
    </lineage>
</organism>